<feature type="region of interest" description="Disordered" evidence="1">
    <location>
        <begin position="39"/>
        <end position="87"/>
    </location>
</feature>
<evidence type="ECO:0000256" key="1">
    <source>
        <dbReference type="SAM" id="MobiDB-lite"/>
    </source>
</evidence>
<protein>
    <submittedName>
        <fullName evidence="2">Uncharacterized protein</fullName>
    </submittedName>
</protein>
<comment type="caution">
    <text evidence="2">The sequence shown here is derived from an EMBL/GenBank/DDBJ whole genome shotgun (WGS) entry which is preliminary data.</text>
</comment>
<sequence>MTARAKELAYIFLFHGANPRWDDDQIIFTKSSLELLPADLADDTTKEPRVEAQDSVPPGREIDEKSNDQASPVVAKPEPGGNKQRDPIAVFKQRERSPFFKFEGSYQIDRLTFLEPKSPGFARMLEHKWTKQDPRGRIKPVQRSGLRREESVSYRWAVITLKKDEVAEKEAGAPKVEKNPDVVPAELKTAKKSVNDGRCRRR</sequence>
<reference evidence="2" key="1">
    <citation type="submission" date="2023-11" db="EMBL/GenBank/DDBJ databases">
        <authorList>
            <person name="Alioto T."/>
            <person name="Alioto T."/>
            <person name="Gomez Garrido J."/>
        </authorList>
    </citation>
    <scope>NUCLEOTIDE SEQUENCE</scope>
</reference>
<dbReference type="Proteomes" id="UP001296104">
    <property type="component" value="Unassembled WGS sequence"/>
</dbReference>
<gene>
    <name evidence="2" type="ORF">LECACI_7A005784</name>
</gene>
<evidence type="ECO:0000313" key="2">
    <source>
        <dbReference type="EMBL" id="CAK4030626.1"/>
    </source>
</evidence>
<feature type="compositionally biased region" description="Basic and acidic residues" evidence="1">
    <location>
        <begin position="193"/>
        <end position="202"/>
    </location>
</feature>
<proteinExistence type="predicted"/>
<dbReference type="EMBL" id="CAVMBE010000038">
    <property type="protein sequence ID" value="CAK4030626.1"/>
    <property type="molecule type" value="Genomic_DNA"/>
</dbReference>
<feature type="region of interest" description="Disordered" evidence="1">
    <location>
        <begin position="168"/>
        <end position="202"/>
    </location>
</feature>
<dbReference type="AlphaFoldDB" id="A0AAI8Z1D2"/>
<evidence type="ECO:0000313" key="3">
    <source>
        <dbReference type="Proteomes" id="UP001296104"/>
    </source>
</evidence>
<feature type="compositionally biased region" description="Basic and acidic residues" evidence="1">
    <location>
        <begin position="168"/>
        <end position="180"/>
    </location>
</feature>
<organism evidence="2 3">
    <name type="scientific">Lecanosticta acicola</name>
    <dbReference type="NCBI Taxonomy" id="111012"/>
    <lineage>
        <taxon>Eukaryota</taxon>
        <taxon>Fungi</taxon>
        <taxon>Dikarya</taxon>
        <taxon>Ascomycota</taxon>
        <taxon>Pezizomycotina</taxon>
        <taxon>Dothideomycetes</taxon>
        <taxon>Dothideomycetidae</taxon>
        <taxon>Mycosphaerellales</taxon>
        <taxon>Mycosphaerellaceae</taxon>
        <taxon>Lecanosticta</taxon>
    </lineage>
</organism>
<name>A0AAI8Z1D2_9PEZI</name>
<feature type="compositionally biased region" description="Basic and acidic residues" evidence="1">
    <location>
        <begin position="43"/>
        <end position="52"/>
    </location>
</feature>
<keyword evidence="3" id="KW-1185">Reference proteome</keyword>
<accession>A0AAI8Z1D2</accession>